<evidence type="ECO:0000256" key="6">
    <source>
        <dbReference type="ARBA" id="ARBA00023242"/>
    </source>
</evidence>
<proteinExistence type="inferred from homology"/>
<dbReference type="Proteomes" id="UP001565368">
    <property type="component" value="Unassembled WGS sequence"/>
</dbReference>
<keyword evidence="7" id="KW-0131">Cell cycle</keyword>
<evidence type="ECO:0000256" key="7">
    <source>
        <dbReference type="ARBA" id="ARBA00023306"/>
    </source>
</evidence>
<feature type="compositionally biased region" description="Acidic residues" evidence="8">
    <location>
        <begin position="114"/>
        <end position="127"/>
    </location>
</feature>
<dbReference type="InterPro" id="IPR057927">
    <property type="entry name" value="RAD24-like_helical"/>
</dbReference>
<evidence type="ECO:0000256" key="3">
    <source>
        <dbReference type="ARBA" id="ARBA00022741"/>
    </source>
</evidence>
<evidence type="ECO:0000313" key="11">
    <source>
        <dbReference type="Proteomes" id="UP001565368"/>
    </source>
</evidence>
<accession>A0ABR3Q9N5</accession>
<organism evidence="10 11">
    <name type="scientific">Vanrija albida</name>
    <dbReference type="NCBI Taxonomy" id="181172"/>
    <lineage>
        <taxon>Eukaryota</taxon>
        <taxon>Fungi</taxon>
        <taxon>Dikarya</taxon>
        <taxon>Basidiomycota</taxon>
        <taxon>Agaricomycotina</taxon>
        <taxon>Tremellomycetes</taxon>
        <taxon>Trichosporonales</taxon>
        <taxon>Trichosporonaceae</taxon>
        <taxon>Vanrija</taxon>
    </lineage>
</organism>
<gene>
    <name evidence="10" type="primary">rad17</name>
    <name evidence="10" type="ORF">Q8F55_002010</name>
</gene>
<feature type="domain" description="Checkpoint protein RAD24-like helical bundle" evidence="9">
    <location>
        <begin position="483"/>
        <end position="590"/>
    </location>
</feature>
<dbReference type="EMBL" id="JBBXJM010000002">
    <property type="protein sequence ID" value="KAL1411063.1"/>
    <property type="molecule type" value="Genomic_DNA"/>
</dbReference>
<dbReference type="PANTHER" id="PTHR12172">
    <property type="entry name" value="CELL CYCLE CHECKPOINT PROTEIN RAD17"/>
    <property type="match status" value="1"/>
</dbReference>
<comment type="caution">
    <text evidence="10">The sequence shown here is derived from an EMBL/GenBank/DDBJ whole genome shotgun (WGS) entry which is preliminary data.</text>
</comment>
<evidence type="ECO:0000256" key="1">
    <source>
        <dbReference type="ARBA" id="ARBA00004123"/>
    </source>
</evidence>
<dbReference type="Pfam" id="PF25812">
    <property type="entry name" value="RAD24_helical"/>
    <property type="match status" value="1"/>
</dbReference>
<evidence type="ECO:0000256" key="4">
    <source>
        <dbReference type="ARBA" id="ARBA00022763"/>
    </source>
</evidence>
<feature type="compositionally biased region" description="Basic residues" evidence="8">
    <location>
        <begin position="1"/>
        <end position="11"/>
    </location>
</feature>
<dbReference type="RefSeq" id="XP_069211007.1">
    <property type="nucleotide sequence ID" value="XM_069350621.1"/>
</dbReference>
<reference evidence="10 11" key="1">
    <citation type="submission" date="2023-08" db="EMBL/GenBank/DDBJ databases">
        <title>Annotated Genome Sequence of Vanrija albida AlHP1.</title>
        <authorList>
            <person name="Herzog R."/>
        </authorList>
    </citation>
    <scope>NUCLEOTIDE SEQUENCE [LARGE SCALE GENOMIC DNA]</scope>
    <source>
        <strain evidence="10 11">AlHP1</strain>
    </source>
</reference>
<feature type="compositionally biased region" description="Basic and acidic residues" evidence="8">
    <location>
        <begin position="757"/>
        <end position="771"/>
    </location>
</feature>
<sequence>MPAPKAPRKAVSRTSSSSSSSSGSPSRKKAATKPLSSVRHCSIPADNKFQPTLSFAPVAKSAPAKRKDETDDSKSMPPPPLPARGVVKSSPAAPPSGKAQGKVKGKGKAKAAAEDDVIELIESDEDDSPKRKRTAAPSKREAMWTDIYGPTLESELAPGKQRISKVRQWLQEAVFGVQEASPPGYKPNQLVRDRLRKYKVCYGEQLDLILQRILLVTGPAGIGKATTVRLLAEQLGIDLVEWHEGVEERSFGQSSFENESQIGKLVSFISRHAYPTLDLSAAGSSQAAARRPRAMLMTSLPNLGHLPTREAFHATLLSLCQTFNSSSCPLIIVHSDSGSGGRAEESWMDRERGGRESAADVVGTDVKLGPWCAEVEFLPLAPTFVTKALNRVLGLAISDSSKRPSPGAVQLIAQSSNGDLRSSINSLQVLCTGRSLKNAKKRKTDAEGKPVKATGRGSRGGRGAKIDVSEEIRAALDAVTRREQSLNLFHALGKVFYNKRLGDPRTDHDDEEELAAIRKLPPDDPLPEHLEDYERSKSMVQMDSFAGSIPIDASTFALWIHSNIPSFCGEVDELSDILDSFCAADVMRTDDDIWQSSPQAIAYALNLTVRGSLMGLPSPVVRASQKVTKPQFFDSYRLERSNTSLLDVARGHLAKKAAASSADWADGLVDDDHAIPWGGLVSKDILAREVVPMAVKVQTLSKRPLLPASVQPLVLPPFSNVSLRGGVELGEDEQVGDDDPLDVEMAGEDGLGAPEASHWDVEADAKDKEELGWLEDDDIEDWD</sequence>
<feature type="compositionally biased region" description="Basic and acidic residues" evidence="8">
    <location>
        <begin position="65"/>
        <end position="74"/>
    </location>
</feature>
<dbReference type="SUPFAM" id="SSF52540">
    <property type="entry name" value="P-loop containing nucleoside triphosphate hydrolases"/>
    <property type="match status" value="1"/>
</dbReference>
<dbReference type="InterPro" id="IPR004582">
    <property type="entry name" value="Checkpoint_prot_Rad17_Rad24"/>
</dbReference>
<feature type="compositionally biased region" description="Acidic residues" evidence="8">
    <location>
        <begin position="730"/>
        <end position="747"/>
    </location>
</feature>
<dbReference type="InterPro" id="IPR027417">
    <property type="entry name" value="P-loop_NTPase"/>
</dbReference>
<keyword evidence="5" id="KW-0067">ATP-binding</keyword>
<evidence type="ECO:0000256" key="5">
    <source>
        <dbReference type="ARBA" id="ARBA00022840"/>
    </source>
</evidence>
<evidence type="ECO:0000259" key="9">
    <source>
        <dbReference type="Pfam" id="PF25812"/>
    </source>
</evidence>
<keyword evidence="4" id="KW-0227">DNA damage</keyword>
<keyword evidence="6" id="KW-0539">Nucleus</keyword>
<dbReference type="GeneID" id="95983053"/>
<keyword evidence="11" id="KW-1185">Reference proteome</keyword>
<dbReference type="Pfam" id="PF03215">
    <property type="entry name" value="Rad17"/>
    <property type="match status" value="1"/>
</dbReference>
<feature type="region of interest" description="Disordered" evidence="8">
    <location>
        <begin position="730"/>
        <end position="783"/>
    </location>
</feature>
<evidence type="ECO:0000256" key="2">
    <source>
        <dbReference type="ARBA" id="ARBA00006168"/>
    </source>
</evidence>
<feature type="region of interest" description="Disordered" evidence="8">
    <location>
        <begin position="440"/>
        <end position="463"/>
    </location>
</feature>
<dbReference type="Gene3D" id="3.40.50.300">
    <property type="entry name" value="P-loop containing nucleotide triphosphate hydrolases"/>
    <property type="match status" value="1"/>
</dbReference>
<feature type="region of interest" description="Disordered" evidence="8">
    <location>
        <begin position="1"/>
        <end position="138"/>
    </location>
</feature>
<feature type="compositionally biased region" description="Acidic residues" evidence="8">
    <location>
        <begin position="772"/>
        <end position="783"/>
    </location>
</feature>
<keyword evidence="3" id="KW-0547">Nucleotide-binding</keyword>
<evidence type="ECO:0000313" key="10">
    <source>
        <dbReference type="EMBL" id="KAL1411063.1"/>
    </source>
</evidence>
<comment type="subcellular location">
    <subcellularLocation>
        <location evidence="1">Nucleus</location>
    </subcellularLocation>
</comment>
<feature type="compositionally biased region" description="Low complexity" evidence="8">
    <location>
        <begin position="12"/>
        <end position="25"/>
    </location>
</feature>
<evidence type="ECO:0000256" key="8">
    <source>
        <dbReference type="SAM" id="MobiDB-lite"/>
    </source>
</evidence>
<comment type="similarity">
    <text evidence="2">Belongs to the rad17/RAD24 family.</text>
</comment>
<name>A0ABR3Q9N5_9TREE</name>
<dbReference type="PANTHER" id="PTHR12172:SF0">
    <property type="entry name" value="CELL CYCLE CHECKPOINT PROTEIN RAD17"/>
    <property type="match status" value="1"/>
</dbReference>
<protein>
    <submittedName>
        <fullName evidence="10">RFC checkpoint protein Rad17</fullName>
    </submittedName>
</protein>